<evidence type="ECO:0008006" key="5">
    <source>
        <dbReference type="Google" id="ProtNLM"/>
    </source>
</evidence>
<sequence length="265" mass="28512">MSLIDTKYKRKSLTVTVFLLSMLLLVMFYIGLSYLDPPIENGIAINFGTTEFGMGNDQPLEKIKSAPKTESAPQKAVKTQEEVLTAENEESVVIPSKKESVVKTPPKEEVKKPVEKPKPSKETTDALSSILNATKSDGKATGSEGTDSVAGDKGSTEGNPYANSYYGSPGSGTGGNGWGLNGRSLTKSGKVTQDCNEAGRVVVQIEVDKNGNVISATPGVRGTTNNHPCLLEPARRTAFMHKWNFDSNAPNRQIGFIEINFRLGQ</sequence>
<evidence type="ECO:0000256" key="1">
    <source>
        <dbReference type="SAM" id="MobiDB-lite"/>
    </source>
</evidence>
<reference evidence="3 4" key="1">
    <citation type="journal article" date="2012" name="J. Bacteriol.">
        <title>Genome Sequence of the Halotolerant Bacterium Imtechella halotolerans K1T.</title>
        <authorList>
            <person name="Kumar S."/>
            <person name="Vikram S."/>
            <person name="Subramanian S."/>
            <person name="Raghava G.P."/>
            <person name="Pinnaka A.K."/>
        </authorList>
    </citation>
    <scope>NUCLEOTIDE SEQUENCE [LARGE SCALE GENOMIC DNA]</scope>
    <source>
        <strain evidence="3 4">K1</strain>
    </source>
</reference>
<organism evidence="3 4">
    <name type="scientific">Imtechella halotolerans K1</name>
    <dbReference type="NCBI Taxonomy" id="946077"/>
    <lineage>
        <taxon>Bacteria</taxon>
        <taxon>Pseudomonadati</taxon>
        <taxon>Bacteroidota</taxon>
        <taxon>Flavobacteriia</taxon>
        <taxon>Flavobacteriales</taxon>
        <taxon>Flavobacteriaceae</taxon>
        <taxon>Imtechella</taxon>
    </lineage>
</organism>
<evidence type="ECO:0000313" key="4">
    <source>
        <dbReference type="Proteomes" id="UP000005938"/>
    </source>
</evidence>
<name>I0WHC2_9FLAO</name>
<evidence type="ECO:0000313" key="3">
    <source>
        <dbReference type="EMBL" id="EID75788.1"/>
    </source>
</evidence>
<feature type="region of interest" description="Disordered" evidence="1">
    <location>
        <begin position="65"/>
        <end position="167"/>
    </location>
</feature>
<feature type="transmembrane region" description="Helical" evidence="2">
    <location>
        <begin position="12"/>
        <end position="35"/>
    </location>
</feature>
<keyword evidence="2" id="KW-0472">Membrane</keyword>
<dbReference type="OrthoDB" id="676306at2"/>
<dbReference type="Proteomes" id="UP000005938">
    <property type="component" value="Unassembled WGS sequence"/>
</dbReference>
<evidence type="ECO:0000256" key="2">
    <source>
        <dbReference type="SAM" id="Phobius"/>
    </source>
</evidence>
<dbReference type="STRING" id="946077.W5A_06223"/>
<dbReference type="eggNOG" id="COG0810">
    <property type="taxonomic scope" value="Bacteria"/>
</dbReference>
<keyword evidence="2" id="KW-1133">Transmembrane helix</keyword>
<feature type="compositionally biased region" description="Polar residues" evidence="1">
    <location>
        <begin position="125"/>
        <end position="135"/>
    </location>
</feature>
<keyword evidence="4" id="KW-1185">Reference proteome</keyword>
<dbReference type="RefSeq" id="WP_008238538.1">
    <property type="nucleotide sequence ID" value="NZ_AJJU01000004.1"/>
</dbReference>
<comment type="caution">
    <text evidence="3">The sequence shown here is derived from an EMBL/GenBank/DDBJ whole genome shotgun (WGS) entry which is preliminary data.</text>
</comment>
<dbReference type="PATRIC" id="fig|946077.3.peg.1262"/>
<dbReference type="AlphaFoldDB" id="I0WHC2"/>
<keyword evidence="2" id="KW-0812">Transmembrane</keyword>
<protein>
    <recommendedName>
        <fullName evidence="5">Energy transducer TonB</fullName>
    </recommendedName>
</protein>
<gene>
    <name evidence="3" type="ORF">W5A_06223</name>
</gene>
<feature type="compositionally biased region" description="Basic and acidic residues" evidence="1">
    <location>
        <begin position="96"/>
        <end position="124"/>
    </location>
</feature>
<proteinExistence type="predicted"/>
<dbReference type="EMBL" id="AJJU01000004">
    <property type="protein sequence ID" value="EID75788.1"/>
    <property type="molecule type" value="Genomic_DNA"/>
</dbReference>
<accession>I0WHC2</accession>